<keyword evidence="2" id="KW-1185">Reference proteome</keyword>
<comment type="caution">
    <text evidence="1">The sequence shown here is derived from an EMBL/GenBank/DDBJ whole genome shotgun (WGS) entry which is preliminary data.</text>
</comment>
<name>A0A2T0XRY3_9BACT</name>
<accession>A0A2T0XRY3</accession>
<dbReference type="EMBL" id="QPIZ01000017">
    <property type="protein sequence ID" value="RCW31639.1"/>
    <property type="molecule type" value="Genomic_DNA"/>
</dbReference>
<proteinExistence type="predicted"/>
<dbReference type="AlphaFoldDB" id="A0A2T0XRY3"/>
<dbReference type="Proteomes" id="UP000252733">
    <property type="component" value="Unassembled WGS sequence"/>
</dbReference>
<organism evidence="1 2">
    <name type="scientific">Marinilabilia salmonicolor</name>
    <dbReference type="NCBI Taxonomy" id="989"/>
    <lineage>
        <taxon>Bacteria</taxon>
        <taxon>Pseudomonadati</taxon>
        <taxon>Bacteroidota</taxon>
        <taxon>Bacteroidia</taxon>
        <taxon>Marinilabiliales</taxon>
        <taxon>Marinilabiliaceae</taxon>
        <taxon>Marinilabilia</taxon>
    </lineage>
</organism>
<gene>
    <name evidence="1" type="ORF">DFO77_11785</name>
</gene>
<evidence type="ECO:0000313" key="2">
    <source>
        <dbReference type="Proteomes" id="UP000252733"/>
    </source>
</evidence>
<evidence type="ECO:0000313" key="1">
    <source>
        <dbReference type="EMBL" id="RCW31639.1"/>
    </source>
</evidence>
<sequence length="56" mass="6148">MTVKLNTFLLPSASPTSACRVLSYNKNHKDFKMCCLGNFVSSLGMSVIKIRLLPTA</sequence>
<reference evidence="1 2" key="1">
    <citation type="submission" date="2018-07" db="EMBL/GenBank/DDBJ databases">
        <title>Freshwater and sediment microbial communities from various areas in North America, analyzing microbe dynamics in response to fracking.</title>
        <authorList>
            <person name="Lamendella R."/>
        </authorList>
    </citation>
    <scope>NUCLEOTIDE SEQUENCE [LARGE SCALE GENOMIC DNA]</scope>
    <source>
        <strain evidence="1 2">160A</strain>
    </source>
</reference>
<protein>
    <submittedName>
        <fullName evidence="1">Uncharacterized protein</fullName>
    </submittedName>
</protein>